<dbReference type="HOGENOM" id="CLU_005533_5_0_1"/>
<dbReference type="OMA" id="CGARERM"/>
<reference evidence="6 7" key="1">
    <citation type="journal article" date="2014" name="BMC Genomics">
        <title>Comparative genome sequencing reveals chemotype-specific gene clusters in the toxigenic black mold Stachybotrys.</title>
        <authorList>
            <person name="Semeiks J."/>
            <person name="Borek D."/>
            <person name="Otwinowski Z."/>
            <person name="Grishin N.V."/>
        </authorList>
    </citation>
    <scope>NUCLEOTIDE SEQUENCE [LARGE SCALE GENOMIC DNA]</scope>
    <source>
        <strain evidence="6 7">IBT 40285</strain>
    </source>
</reference>
<dbReference type="PANTHER" id="PTHR43712">
    <property type="entry name" value="PUTATIVE (AFU_ORTHOLOGUE AFUA_4G14580)-RELATED"/>
    <property type="match status" value="1"/>
</dbReference>
<dbReference type="InterPro" id="IPR016461">
    <property type="entry name" value="COMT-like"/>
</dbReference>
<keyword evidence="7" id="KW-1185">Reference proteome</keyword>
<sequence>MDAALAQVKRLADTVSPLNRPGVILDLMKVVHSLETPEDMLQRVGAMSLQTTAVVIGLDLKLFNILAEAENPLTLDKLAQNTGAERALLANRATRHLTTKVSQAGIRHYFYTCHPAYHALPAYLKKTEYKNPADATYTSWHVGHNTEKSPFVWFADKPKHMTYFNDFMATRRRPELSWLSVYPVEQEVSGWPDEKAVYIDIGGNIGHQCAEFKETYPDVPGRVILQDMAHSIAAALPTPGVEKMVHNFFEPQPIKGAKFYFMRGVLHDHPDHKVEQIIKHIRDAMTEESVLLVDEILLPEFGVNLEASAHDMTMLAACAGAERSEVQWIETFGKLGLRLVKTYLYNAPSYESVMDVRLV</sequence>
<dbReference type="Gene3D" id="3.40.50.150">
    <property type="entry name" value="Vaccinia Virus protein VP39"/>
    <property type="match status" value="1"/>
</dbReference>
<evidence type="ECO:0000256" key="2">
    <source>
        <dbReference type="ARBA" id="ARBA00022679"/>
    </source>
</evidence>
<evidence type="ECO:0000256" key="3">
    <source>
        <dbReference type="ARBA" id="ARBA00022691"/>
    </source>
</evidence>
<keyword evidence="3" id="KW-0949">S-adenosyl-L-methionine</keyword>
<dbReference type="InterPro" id="IPR001077">
    <property type="entry name" value="COMT_C"/>
</dbReference>
<evidence type="ECO:0000259" key="5">
    <source>
        <dbReference type="Pfam" id="PF00891"/>
    </source>
</evidence>
<dbReference type="PROSITE" id="PS51683">
    <property type="entry name" value="SAM_OMT_II"/>
    <property type="match status" value="1"/>
</dbReference>
<dbReference type="PIRSF" id="PIRSF005739">
    <property type="entry name" value="O-mtase"/>
    <property type="match status" value="1"/>
</dbReference>
<keyword evidence="1" id="KW-0489">Methyltransferase</keyword>
<accession>A0A084Q800</accession>
<feature type="active site" description="Proton acceptor" evidence="4">
    <location>
        <position position="267"/>
    </location>
</feature>
<dbReference type="GO" id="GO:0032259">
    <property type="term" value="P:methylation"/>
    <property type="evidence" value="ECO:0007669"/>
    <property type="project" value="UniProtKB-KW"/>
</dbReference>
<protein>
    <recommendedName>
        <fullName evidence="5">O-methyltransferase C-terminal domain-containing protein</fullName>
    </recommendedName>
</protein>
<dbReference type="SUPFAM" id="SSF53335">
    <property type="entry name" value="S-adenosyl-L-methionine-dependent methyltransferases"/>
    <property type="match status" value="1"/>
</dbReference>
<dbReference type="InParanoid" id="A0A084Q800"/>
<name>A0A084Q800_STAC4</name>
<dbReference type="PANTHER" id="PTHR43712:SF4">
    <property type="entry name" value="O-METHYLTRANSFERASE DOMAIN-CONTAINING PROTEIN"/>
    <property type="match status" value="1"/>
</dbReference>
<dbReference type="EMBL" id="KL661929">
    <property type="protein sequence ID" value="KFA60085.1"/>
    <property type="molecule type" value="Genomic_DNA"/>
</dbReference>
<evidence type="ECO:0000256" key="4">
    <source>
        <dbReference type="PIRSR" id="PIRSR005739-1"/>
    </source>
</evidence>
<feature type="domain" description="O-methyltransferase C-terminal" evidence="5">
    <location>
        <begin position="199"/>
        <end position="336"/>
    </location>
</feature>
<dbReference type="Pfam" id="PF00891">
    <property type="entry name" value="Methyltransf_2"/>
    <property type="match status" value="1"/>
</dbReference>
<evidence type="ECO:0000256" key="1">
    <source>
        <dbReference type="ARBA" id="ARBA00022603"/>
    </source>
</evidence>
<dbReference type="AlphaFoldDB" id="A0A084Q800"/>
<dbReference type="OrthoDB" id="2410195at2759"/>
<dbReference type="STRING" id="1283841.A0A084Q800"/>
<organism evidence="6 7">
    <name type="scientific">Stachybotrys chlorohalonatus (strain IBT 40285)</name>
    <dbReference type="NCBI Taxonomy" id="1283841"/>
    <lineage>
        <taxon>Eukaryota</taxon>
        <taxon>Fungi</taxon>
        <taxon>Dikarya</taxon>
        <taxon>Ascomycota</taxon>
        <taxon>Pezizomycotina</taxon>
        <taxon>Sordariomycetes</taxon>
        <taxon>Hypocreomycetidae</taxon>
        <taxon>Hypocreales</taxon>
        <taxon>Stachybotryaceae</taxon>
        <taxon>Stachybotrys</taxon>
    </lineage>
</organism>
<dbReference type="InterPro" id="IPR029063">
    <property type="entry name" value="SAM-dependent_MTases_sf"/>
</dbReference>
<evidence type="ECO:0000313" key="7">
    <source>
        <dbReference type="Proteomes" id="UP000028524"/>
    </source>
</evidence>
<proteinExistence type="predicted"/>
<dbReference type="Proteomes" id="UP000028524">
    <property type="component" value="Unassembled WGS sequence"/>
</dbReference>
<gene>
    <name evidence="6" type="ORF">S40285_09293</name>
</gene>
<evidence type="ECO:0000313" key="6">
    <source>
        <dbReference type="EMBL" id="KFA60085.1"/>
    </source>
</evidence>
<keyword evidence="2" id="KW-0808">Transferase</keyword>
<dbReference type="GO" id="GO:0008171">
    <property type="term" value="F:O-methyltransferase activity"/>
    <property type="evidence" value="ECO:0007669"/>
    <property type="project" value="InterPro"/>
</dbReference>